<dbReference type="Gene3D" id="3.90.550.10">
    <property type="entry name" value="Spore Coat Polysaccharide Biosynthesis Protein SpsA, Chain A"/>
    <property type="match status" value="1"/>
</dbReference>
<dbReference type="InterPro" id="IPR002835">
    <property type="entry name" value="CofC"/>
</dbReference>
<dbReference type="OrthoDB" id="4202756at2"/>
<dbReference type="PANTHER" id="PTHR40392:SF1">
    <property type="entry name" value="2-PHOSPHO-L-LACTATE GUANYLYLTRANSFERASE"/>
    <property type="match status" value="1"/>
</dbReference>
<dbReference type="GO" id="GO:0043814">
    <property type="term" value="F:phospholactate guanylyltransferase activity"/>
    <property type="evidence" value="ECO:0007669"/>
    <property type="project" value="InterPro"/>
</dbReference>
<accession>A0A1C6UKF1</accession>
<proteinExistence type="predicted"/>
<dbReference type="STRING" id="683228.GA0070617_2637"/>
<evidence type="ECO:0000256" key="2">
    <source>
        <dbReference type="ARBA" id="ARBA00022695"/>
    </source>
</evidence>
<keyword evidence="2 6" id="KW-0548">Nucleotidyltransferase</keyword>
<evidence type="ECO:0000313" key="7">
    <source>
        <dbReference type="Proteomes" id="UP000198937"/>
    </source>
</evidence>
<dbReference type="PANTHER" id="PTHR40392">
    <property type="entry name" value="2-PHOSPHO-L-LACTATE GUANYLYLTRANSFERASE"/>
    <property type="match status" value="1"/>
</dbReference>
<evidence type="ECO:0000256" key="5">
    <source>
        <dbReference type="SAM" id="MobiDB-lite"/>
    </source>
</evidence>
<dbReference type="RefSeq" id="WP_091436944.1">
    <property type="nucleotide sequence ID" value="NZ_BMMJ01000009.1"/>
</dbReference>
<reference evidence="6 7" key="1">
    <citation type="submission" date="2016-06" db="EMBL/GenBank/DDBJ databases">
        <authorList>
            <person name="Kjaerup R.B."/>
            <person name="Dalgaard T.S."/>
            <person name="Juul-Madsen H.R."/>
        </authorList>
    </citation>
    <scope>NUCLEOTIDE SEQUENCE [LARGE SCALE GENOMIC DNA]</scope>
    <source>
        <strain evidence="6 7">DSM 45577</strain>
    </source>
</reference>
<dbReference type="Proteomes" id="UP000198937">
    <property type="component" value="Unassembled WGS sequence"/>
</dbReference>
<dbReference type="InterPro" id="IPR029044">
    <property type="entry name" value="Nucleotide-diphossugar_trans"/>
</dbReference>
<dbReference type="AlphaFoldDB" id="A0A1C6UKF1"/>
<evidence type="ECO:0000256" key="3">
    <source>
        <dbReference type="ARBA" id="ARBA00022741"/>
    </source>
</evidence>
<protein>
    <submittedName>
        <fullName evidence="6">2-phospho-L-lactate guanylyltransferase</fullName>
    </submittedName>
</protein>
<gene>
    <name evidence="6" type="ORF">GA0070617_2637</name>
</gene>
<dbReference type="SUPFAM" id="SSF53448">
    <property type="entry name" value="Nucleotide-diphospho-sugar transferases"/>
    <property type="match status" value="1"/>
</dbReference>
<keyword evidence="4" id="KW-0342">GTP-binding</keyword>
<dbReference type="EMBL" id="FMIA01000002">
    <property type="protein sequence ID" value="SCL54343.1"/>
    <property type="molecule type" value="Genomic_DNA"/>
</dbReference>
<evidence type="ECO:0000313" key="6">
    <source>
        <dbReference type="EMBL" id="SCL54343.1"/>
    </source>
</evidence>
<keyword evidence="3" id="KW-0547">Nucleotide-binding</keyword>
<sequence>MTSGPWVVVVPAKSFAAAKTRCVGLAAADRAALARAMLTDVVGGLTRARRVHAVVVATTDPQVTGTALACGAVVAGRVGPPDLNEEVHAALRLAGEAYGDARLAVVMADLAAARPAEFDAALAAAGPYPRAVVADADGTGTTLLALTEAADFRPYLGPGSRRRFLADGYHDLPVLAPGLRRDVDTVAHLLDLRVGDLGAGTRAWAATPPPAGPPGVTRPDRLAHPQRTRHPA</sequence>
<feature type="region of interest" description="Disordered" evidence="5">
    <location>
        <begin position="202"/>
        <end position="232"/>
    </location>
</feature>
<evidence type="ECO:0000256" key="1">
    <source>
        <dbReference type="ARBA" id="ARBA00022679"/>
    </source>
</evidence>
<evidence type="ECO:0000256" key="4">
    <source>
        <dbReference type="ARBA" id="ARBA00023134"/>
    </source>
</evidence>
<keyword evidence="7" id="KW-1185">Reference proteome</keyword>
<name>A0A1C6UKF1_9ACTN</name>
<organism evidence="6 7">
    <name type="scientific">Micromonospora yangpuensis</name>
    <dbReference type="NCBI Taxonomy" id="683228"/>
    <lineage>
        <taxon>Bacteria</taxon>
        <taxon>Bacillati</taxon>
        <taxon>Actinomycetota</taxon>
        <taxon>Actinomycetes</taxon>
        <taxon>Micromonosporales</taxon>
        <taxon>Micromonosporaceae</taxon>
        <taxon>Micromonospora</taxon>
    </lineage>
</organism>
<dbReference type="NCBIfam" id="TIGR03552">
    <property type="entry name" value="F420_cofC"/>
    <property type="match status" value="1"/>
</dbReference>
<keyword evidence="1 6" id="KW-0808">Transferase</keyword>
<dbReference type="GO" id="GO:0005525">
    <property type="term" value="F:GTP binding"/>
    <property type="evidence" value="ECO:0007669"/>
    <property type="project" value="UniProtKB-KW"/>
</dbReference>
<dbReference type="Pfam" id="PF01983">
    <property type="entry name" value="CofC"/>
    <property type="match status" value="1"/>
</dbReference>